<dbReference type="Proteomes" id="UP000093748">
    <property type="component" value="Unassembled WGS sequence"/>
</dbReference>
<dbReference type="InterPro" id="IPR019546">
    <property type="entry name" value="TAT_signal_bac_arc"/>
</dbReference>
<accession>A0A1A5I9G8</accession>
<keyword evidence="7 9" id="KW-0573">Peptidoglycan synthesis</keyword>
<dbReference type="InterPro" id="IPR005490">
    <property type="entry name" value="LD_TPept_cat_dom"/>
</dbReference>
<evidence type="ECO:0000256" key="8">
    <source>
        <dbReference type="ARBA" id="ARBA00023316"/>
    </source>
</evidence>
<dbReference type="UniPathway" id="UPA00219"/>
<dbReference type="GO" id="GO:0005576">
    <property type="term" value="C:extracellular region"/>
    <property type="evidence" value="ECO:0007669"/>
    <property type="project" value="TreeGrafter"/>
</dbReference>
<dbReference type="AlphaFoldDB" id="A0A1A5I9G8"/>
<feature type="signal peptide" evidence="10">
    <location>
        <begin position="1"/>
        <end position="33"/>
    </location>
</feature>
<comment type="similarity">
    <text evidence="2">Belongs to the YkuD family.</text>
</comment>
<dbReference type="GO" id="GO:0018104">
    <property type="term" value="P:peptidoglycan-protein cross-linking"/>
    <property type="evidence" value="ECO:0007669"/>
    <property type="project" value="TreeGrafter"/>
</dbReference>
<dbReference type="InterPro" id="IPR006311">
    <property type="entry name" value="TAT_signal"/>
</dbReference>
<keyword evidence="5" id="KW-0378">Hydrolase</keyword>
<dbReference type="PANTHER" id="PTHR30582">
    <property type="entry name" value="L,D-TRANSPEPTIDASE"/>
    <property type="match status" value="1"/>
</dbReference>
<evidence type="ECO:0000256" key="9">
    <source>
        <dbReference type="PROSITE-ProRule" id="PRU01373"/>
    </source>
</evidence>
<keyword evidence="8 9" id="KW-0961">Cell wall biogenesis/degradation</keyword>
<evidence type="ECO:0000259" key="11">
    <source>
        <dbReference type="PROSITE" id="PS52029"/>
    </source>
</evidence>
<feature type="domain" description="L,D-TPase catalytic" evidence="11">
    <location>
        <begin position="96"/>
        <end position="235"/>
    </location>
</feature>
<organism evidence="12 13">
    <name type="scientific">Rhizobium loti</name>
    <name type="common">Mesorhizobium loti</name>
    <dbReference type="NCBI Taxonomy" id="381"/>
    <lineage>
        <taxon>Bacteria</taxon>
        <taxon>Pseudomonadati</taxon>
        <taxon>Pseudomonadota</taxon>
        <taxon>Alphaproteobacteria</taxon>
        <taxon>Hyphomicrobiales</taxon>
        <taxon>Phyllobacteriaceae</taxon>
        <taxon>Mesorhizobium</taxon>
    </lineage>
</organism>
<dbReference type="GO" id="GO:0071972">
    <property type="term" value="F:peptidoglycan L,D-transpeptidase activity"/>
    <property type="evidence" value="ECO:0007669"/>
    <property type="project" value="TreeGrafter"/>
</dbReference>
<comment type="pathway">
    <text evidence="1 9">Cell wall biogenesis; peptidoglycan biosynthesis.</text>
</comment>
<evidence type="ECO:0000256" key="1">
    <source>
        <dbReference type="ARBA" id="ARBA00004752"/>
    </source>
</evidence>
<proteinExistence type="inferred from homology"/>
<dbReference type="GO" id="GO:0016757">
    <property type="term" value="F:glycosyltransferase activity"/>
    <property type="evidence" value="ECO:0007669"/>
    <property type="project" value="UniProtKB-KW"/>
</dbReference>
<dbReference type="GO" id="GO:0008360">
    <property type="term" value="P:regulation of cell shape"/>
    <property type="evidence" value="ECO:0007669"/>
    <property type="project" value="UniProtKB-UniRule"/>
</dbReference>
<dbReference type="EMBL" id="LZTJ01000012">
    <property type="protein sequence ID" value="OBP77098.1"/>
    <property type="molecule type" value="Genomic_DNA"/>
</dbReference>
<dbReference type="NCBIfam" id="TIGR01409">
    <property type="entry name" value="TAT_signal_seq"/>
    <property type="match status" value="1"/>
</dbReference>
<comment type="caution">
    <text evidence="12">The sequence shown here is derived from an EMBL/GenBank/DDBJ whole genome shotgun (WGS) entry which is preliminary data.</text>
</comment>
<dbReference type="InterPro" id="IPR038063">
    <property type="entry name" value="Transpep_catalytic_dom"/>
</dbReference>
<feature type="chain" id="PRO_5009827115" description="L,D-TPase catalytic domain-containing protein" evidence="10">
    <location>
        <begin position="34"/>
        <end position="277"/>
    </location>
</feature>
<dbReference type="CDD" id="cd16913">
    <property type="entry name" value="YkuD_like"/>
    <property type="match status" value="1"/>
</dbReference>
<evidence type="ECO:0000313" key="13">
    <source>
        <dbReference type="Proteomes" id="UP000093748"/>
    </source>
</evidence>
<evidence type="ECO:0000256" key="2">
    <source>
        <dbReference type="ARBA" id="ARBA00005992"/>
    </source>
</evidence>
<reference evidence="13" key="1">
    <citation type="submission" date="2016-06" db="EMBL/GenBank/DDBJ databases">
        <title>NZP2037 Pacbio-Illumina hybrid assembly.</title>
        <authorList>
            <person name="Ramsay J.P."/>
        </authorList>
    </citation>
    <scope>NUCLEOTIDE SEQUENCE [LARGE SCALE GENOMIC DNA]</scope>
    <source>
        <strain evidence="13">R7ANS::ICEMlSym2042</strain>
    </source>
</reference>
<dbReference type="OrthoDB" id="8478453at2"/>
<keyword evidence="10" id="KW-0732">Signal</keyword>
<dbReference type="GeneID" id="66685117"/>
<gene>
    <name evidence="12" type="ORF">BAE39_13735</name>
</gene>
<evidence type="ECO:0000256" key="7">
    <source>
        <dbReference type="ARBA" id="ARBA00022984"/>
    </source>
</evidence>
<keyword evidence="3" id="KW-0328">Glycosyltransferase</keyword>
<sequence length="277" mass="29469">MSITEIESYRLSRRGFLNAAALGAASIAVSACATTGPGPVEPPPPPTYVEPPLADYASMYAAVSDGGFDLPAIPFDRIDPQFLRQIVPDPTGQKPGTIIVDTTGHFLYLVRPGGQAIRYGVGLGRAGFEWSGDAVVQWKQKWPKWTPPDEMIARQPELKPYSADNGGMPGGLKNPLGARALYLFQGNVDTLYRLHGSPEWKSIGKSVSSGCVRLMNQDIIDLYDRVPSKTPVIVTSDASQPMAAAATANHKAIPIDAGVPDGSVLLGPVKAVTNAIF</sequence>
<dbReference type="PROSITE" id="PS51318">
    <property type="entry name" value="TAT"/>
    <property type="match status" value="1"/>
</dbReference>
<dbReference type="GO" id="GO:0071555">
    <property type="term" value="P:cell wall organization"/>
    <property type="evidence" value="ECO:0007669"/>
    <property type="project" value="UniProtKB-UniRule"/>
</dbReference>
<dbReference type="PANTHER" id="PTHR30582:SF24">
    <property type="entry name" value="L,D-TRANSPEPTIDASE ERFK_SRFK-RELATED"/>
    <property type="match status" value="1"/>
</dbReference>
<keyword evidence="4" id="KW-0808">Transferase</keyword>
<evidence type="ECO:0000256" key="4">
    <source>
        <dbReference type="ARBA" id="ARBA00022679"/>
    </source>
</evidence>
<evidence type="ECO:0000256" key="5">
    <source>
        <dbReference type="ARBA" id="ARBA00022801"/>
    </source>
</evidence>
<evidence type="ECO:0000256" key="6">
    <source>
        <dbReference type="ARBA" id="ARBA00022960"/>
    </source>
</evidence>
<name>A0A1A5I9G8_RHILI</name>
<dbReference type="PROSITE" id="PS52029">
    <property type="entry name" value="LD_TPASE"/>
    <property type="match status" value="1"/>
</dbReference>
<feature type="active site" description="Proton donor/acceptor" evidence="9">
    <location>
        <position position="195"/>
    </location>
</feature>
<dbReference type="InterPro" id="IPR050979">
    <property type="entry name" value="LD-transpeptidase"/>
</dbReference>
<evidence type="ECO:0000313" key="12">
    <source>
        <dbReference type="EMBL" id="OBP77098.1"/>
    </source>
</evidence>
<protein>
    <recommendedName>
        <fullName evidence="11">L,D-TPase catalytic domain-containing protein</fullName>
    </recommendedName>
</protein>
<evidence type="ECO:0000256" key="3">
    <source>
        <dbReference type="ARBA" id="ARBA00022676"/>
    </source>
</evidence>
<dbReference type="SUPFAM" id="SSF141523">
    <property type="entry name" value="L,D-transpeptidase catalytic domain-like"/>
    <property type="match status" value="1"/>
</dbReference>
<dbReference type="FunFam" id="2.40.440.10:FF:000002">
    <property type="entry name" value="L,D-transpeptidase ErfK/SrfK"/>
    <property type="match status" value="1"/>
</dbReference>
<keyword evidence="6 9" id="KW-0133">Cell shape</keyword>
<feature type="active site" description="Nucleophile" evidence="9">
    <location>
        <position position="211"/>
    </location>
</feature>
<dbReference type="Pfam" id="PF03734">
    <property type="entry name" value="YkuD"/>
    <property type="match status" value="1"/>
</dbReference>
<dbReference type="Gene3D" id="2.40.440.10">
    <property type="entry name" value="L,D-transpeptidase catalytic domain-like"/>
    <property type="match status" value="1"/>
</dbReference>
<evidence type="ECO:0000256" key="10">
    <source>
        <dbReference type="SAM" id="SignalP"/>
    </source>
</evidence>
<dbReference type="RefSeq" id="WP_010915004.1">
    <property type="nucleotide sequence ID" value="NZ_LZTH01000012.1"/>
</dbReference>